<evidence type="ECO:0000256" key="2">
    <source>
        <dbReference type="ARBA" id="ARBA00004651"/>
    </source>
</evidence>
<dbReference type="Gene3D" id="1.20.140.150">
    <property type="match status" value="1"/>
</dbReference>
<dbReference type="GO" id="GO:0005923">
    <property type="term" value="C:bicellular tight junction"/>
    <property type="evidence" value="ECO:0007669"/>
    <property type="project" value="UniProtKB-SubCell"/>
</dbReference>
<keyword evidence="9 10" id="KW-0472">Membrane</keyword>
<dbReference type="OrthoDB" id="9881231at2759"/>
<dbReference type="Proteomes" id="UP000515159">
    <property type="component" value="Chromosome 4"/>
</dbReference>
<evidence type="ECO:0000256" key="4">
    <source>
        <dbReference type="ARBA" id="ARBA00022427"/>
    </source>
</evidence>
<name>A0A6P8QUL1_GEOSA</name>
<feature type="transmembrane region" description="Helical" evidence="10">
    <location>
        <begin position="154"/>
        <end position="176"/>
    </location>
</feature>
<sequence>MWSWMKILRVTCSPHQKKPFPRKLQWSGITAFRMGKQEKFPWKFFWSRERCSVNPIKSLLCGKNMAHSVVQIIGLILGGVGMILTCVVTGMPQWRISIVLENNCQNLQKRIDATWISRWEGLWVTCISQGKFQMHCNNYDSMVSITPDLKSGRVLMIFAIVLSIFAFLTAIVGMLYKRHSEQSTNGKNCLLLASGIGYILAAVLVLIPVSWTTHNIIREAYNPMCTARQELGEAIFLGWPTILILLLSGSILCWFYPRVDSSNGSEYSAPTHQQDQELYQIDDRSSCHQSISQYI</sequence>
<evidence type="ECO:0000256" key="6">
    <source>
        <dbReference type="ARBA" id="ARBA00022692"/>
    </source>
</evidence>
<proteinExistence type="inferred from homology"/>
<dbReference type="GO" id="GO:0005198">
    <property type="term" value="F:structural molecule activity"/>
    <property type="evidence" value="ECO:0007669"/>
    <property type="project" value="InterPro"/>
</dbReference>
<feature type="transmembrane region" description="Helical" evidence="10">
    <location>
        <begin position="72"/>
        <end position="91"/>
    </location>
</feature>
<keyword evidence="8 10" id="KW-1133">Transmembrane helix</keyword>
<organism evidence="11 12">
    <name type="scientific">Geotrypetes seraphini</name>
    <name type="common">Gaboon caecilian</name>
    <name type="synonym">Caecilia seraphini</name>
    <dbReference type="NCBI Taxonomy" id="260995"/>
    <lineage>
        <taxon>Eukaryota</taxon>
        <taxon>Metazoa</taxon>
        <taxon>Chordata</taxon>
        <taxon>Craniata</taxon>
        <taxon>Vertebrata</taxon>
        <taxon>Euteleostomi</taxon>
        <taxon>Amphibia</taxon>
        <taxon>Gymnophiona</taxon>
        <taxon>Geotrypetes</taxon>
    </lineage>
</organism>
<comment type="similarity">
    <text evidence="3">Belongs to the claudin family.</text>
</comment>
<dbReference type="PANTHER" id="PTHR12002">
    <property type="entry name" value="CLAUDIN"/>
    <property type="match status" value="1"/>
</dbReference>
<evidence type="ECO:0000256" key="9">
    <source>
        <dbReference type="ARBA" id="ARBA00023136"/>
    </source>
</evidence>
<comment type="subcellular location">
    <subcellularLocation>
        <location evidence="1">Cell junction</location>
        <location evidence="1">Tight junction</location>
    </subcellularLocation>
    <subcellularLocation>
        <location evidence="2">Cell membrane</location>
        <topology evidence="2">Multi-pass membrane protein</topology>
    </subcellularLocation>
</comment>
<keyword evidence="5" id="KW-1003">Cell membrane</keyword>
<dbReference type="InterPro" id="IPR017974">
    <property type="entry name" value="Claudin_CS"/>
</dbReference>
<dbReference type="PRINTS" id="PR01446">
    <property type="entry name" value="CLAUDIN8"/>
</dbReference>
<dbReference type="InterPro" id="IPR004031">
    <property type="entry name" value="PMP22/EMP/MP20/Claudin"/>
</dbReference>
<dbReference type="PRINTS" id="PR01077">
    <property type="entry name" value="CLAUDIN"/>
</dbReference>
<evidence type="ECO:0000256" key="5">
    <source>
        <dbReference type="ARBA" id="ARBA00022475"/>
    </source>
</evidence>
<evidence type="ECO:0000256" key="8">
    <source>
        <dbReference type="ARBA" id="ARBA00022989"/>
    </source>
</evidence>
<evidence type="ECO:0000256" key="7">
    <source>
        <dbReference type="ARBA" id="ARBA00022949"/>
    </source>
</evidence>
<evidence type="ECO:0000256" key="10">
    <source>
        <dbReference type="SAM" id="Phobius"/>
    </source>
</evidence>
<dbReference type="PROSITE" id="PS01346">
    <property type="entry name" value="CLAUDIN"/>
    <property type="match status" value="1"/>
</dbReference>
<reference evidence="12" key="1">
    <citation type="submission" date="2025-08" db="UniProtKB">
        <authorList>
            <consortium name="RefSeq"/>
        </authorList>
    </citation>
    <scope>IDENTIFICATION</scope>
</reference>
<dbReference type="Pfam" id="PF00822">
    <property type="entry name" value="PMP22_Claudin"/>
    <property type="match status" value="1"/>
</dbReference>
<feature type="transmembrane region" description="Helical" evidence="10">
    <location>
        <begin position="231"/>
        <end position="256"/>
    </location>
</feature>
<keyword evidence="7" id="KW-0965">Cell junction</keyword>
<evidence type="ECO:0000256" key="3">
    <source>
        <dbReference type="ARBA" id="ARBA00008295"/>
    </source>
</evidence>
<dbReference type="InterPro" id="IPR006187">
    <property type="entry name" value="Claudin"/>
</dbReference>
<evidence type="ECO:0000313" key="12">
    <source>
        <dbReference type="RefSeq" id="XP_033799550.1"/>
    </source>
</evidence>
<keyword evidence="11" id="KW-1185">Reference proteome</keyword>
<keyword evidence="4" id="KW-0796">Tight junction</keyword>
<dbReference type="InParanoid" id="A0A6P8QUL1"/>
<dbReference type="RefSeq" id="XP_033799550.1">
    <property type="nucleotide sequence ID" value="XM_033943659.1"/>
</dbReference>
<accession>A0A6P8QUL1</accession>
<protein>
    <submittedName>
        <fullName evidence="12">Claudin-8-like</fullName>
    </submittedName>
</protein>
<evidence type="ECO:0000256" key="1">
    <source>
        <dbReference type="ARBA" id="ARBA00004435"/>
    </source>
</evidence>
<dbReference type="KEGG" id="gsh:117360055"/>
<dbReference type="AlphaFoldDB" id="A0A6P8QUL1"/>
<evidence type="ECO:0000313" key="11">
    <source>
        <dbReference type="Proteomes" id="UP000515159"/>
    </source>
</evidence>
<dbReference type="GO" id="GO:0005886">
    <property type="term" value="C:plasma membrane"/>
    <property type="evidence" value="ECO:0007669"/>
    <property type="project" value="UniProtKB-SubCell"/>
</dbReference>
<keyword evidence="6 10" id="KW-0812">Transmembrane</keyword>
<gene>
    <name evidence="12" type="primary">LOC117360055</name>
</gene>
<dbReference type="GeneID" id="117360055"/>
<feature type="transmembrane region" description="Helical" evidence="10">
    <location>
        <begin position="188"/>
        <end position="211"/>
    </location>
</feature>